<organism evidence="2 3">
    <name type="scientific">Hibiscus sabdariffa</name>
    <name type="common">roselle</name>
    <dbReference type="NCBI Taxonomy" id="183260"/>
    <lineage>
        <taxon>Eukaryota</taxon>
        <taxon>Viridiplantae</taxon>
        <taxon>Streptophyta</taxon>
        <taxon>Embryophyta</taxon>
        <taxon>Tracheophyta</taxon>
        <taxon>Spermatophyta</taxon>
        <taxon>Magnoliopsida</taxon>
        <taxon>eudicotyledons</taxon>
        <taxon>Gunneridae</taxon>
        <taxon>Pentapetalae</taxon>
        <taxon>rosids</taxon>
        <taxon>malvids</taxon>
        <taxon>Malvales</taxon>
        <taxon>Malvaceae</taxon>
        <taxon>Malvoideae</taxon>
        <taxon>Hibiscus</taxon>
    </lineage>
</organism>
<protein>
    <submittedName>
        <fullName evidence="2">Uncharacterized protein</fullName>
    </submittedName>
</protein>
<sequence length="111" mass="12403">MDQARLVYCSFGIDSQCFYFFYKGASIFCFDWMTNGMSQLETTGPALADYLGWKSNLGRAGDENTEAPQVIRQEESEVQEEAQEEEGREEVLTTNPTRGQTADTAAKPVPT</sequence>
<feature type="compositionally biased region" description="Polar residues" evidence="1">
    <location>
        <begin position="92"/>
        <end position="103"/>
    </location>
</feature>
<gene>
    <name evidence="2" type="ORF">V6N11_035550</name>
</gene>
<comment type="caution">
    <text evidence="2">The sequence shown here is derived from an EMBL/GenBank/DDBJ whole genome shotgun (WGS) entry which is preliminary data.</text>
</comment>
<dbReference type="Proteomes" id="UP001396334">
    <property type="component" value="Unassembled WGS sequence"/>
</dbReference>
<reference evidence="2 3" key="1">
    <citation type="journal article" date="2024" name="G3 (Bethesda)">
        <title>Genome assembly of Hibiscus sabdariffa L. provides insights into metabolisms of medicinal natural products.</title>
        <authorList>
            <person name="Kim T."/>
        </authorList>
    </citation>
    <scope>NUCLEOTIDE SEQUENCE [LARGE SCALE GENOMIC DNA]</scope>
    <source>
        <strain evidence="2">TK-2024</strain>
        <tissue evidence="2">Old leaves</tissue>
    </source>
</reference>
<keyword evidence="3" id="KW-1185">Reference proteome</keyword>
<accession>A0ABR2R0V7</accession>
<name>A0ABR2R0V7_9ROSI</name>
<proteinExistence type="predicted"/>
<evidence type="ECO:0000313" key="3">
    <source>
        <dbReference type="Proteomes" id="UP001396334"/>
    </source>
</evidence>
<feature type="region of interest" description="Disordered" evidence="1">
    <location>
        <begin position="74"/>
        <end position="111"/>
    </location>
</feature>
<evidence type="ECO:0000256" key="1">
    <source>
        <dbReference type="SAM" id="MobiDB-lite"/>
    </source>
</evidence>
<feature type="compositionally biased region" description="Acidic residues" evidence="1">
    <location>
        <begin position="76"/>
        <end position="88"/>
    </location>
</feature>
<dbReference type="EMBL" id="JBBPBN010000029">
    <property type="protein sequence ID" value="KAK9006514.1"/>
    <property type="molecule type" value="Genomic_DNA"/>
</dbReference>
<evidence type="ECO:0000313" key="2">
    <source>
        <dbReference type="EMBL" id="KAK9006514.1"/>
    </source>
</evidence>